<dbReference type="EMBL" id="JAIWQS010000004">
    <property type="protein sequence ID" value="KAJ8767593.1"/>
    <property type="molecule type" value="Genomic_DNA"/>
</dbReference>
<dbReference type="AlphaFoldDB" id="A0AAV8TLG9"/>
<evidence type="ECO:0000313" key="3">
    <source>
        <dbReference type="Proteomes" id="UP001159364"/>
    </source>
</evidence>
<proteinExistence type="predicted"/>
<gene>
    <name evidence="2" type="ORF">K2173_018151</name>
</gene>
<name>A0AAV8TLG9_9ROSI</name>
<dbReference type="PANTHER" id="PTHR36595:SF3">
    <property type="entry name" value="TRANSMEMBRANE PROTEIN"/>
    <property type="match status" value="1"/>
</dbReference>
<organism evidence="2 3">
    <name type="scientific">Erythroxylum novogranatense</name>
    <dbReference type="NCBI Taxonomy" id="1862640"/>
    <lineage>
        <taxon>Eukaryota</taxon>
        <taxon>Viridiplantae</taxon>
        <taxon>Streptophyta</taxon>
        <taxon>Embryophyta</taxon>
        <taxon>Tracheophyta</taxon>
        <taxon>Spermatophyta</taxon>
        <taxon>Magnoliopsida</taxon>
        <taxon>eudicotyledons</taxon>
        <taxon>Gunneridae</taxon>
        <taxon>Pentapetalae</taxon>
        <taxon>rosids</taxon>
        <taxon>fabids</taxon>
        <taxon>Malpighiales</taxon>
        <taxon>Erythroxylaceae</taxon>
        <taxon>Erythroxylum</taxon>
    </lineage>
</organism>
<dbReference type="PANTHER" id="PTHR36595">
    <property type="entry name" value="TRANSMEMBRANE PROTEIN"/>
    <property type="match status" value="1"/>
</dbReference>
<keyword evidence="3" id="KW-1185">Reference proteome</keyword>
<accession>A0AAV8TLG9</accession>
<comment type="caution">
    <text evidence="2">The sequence shown here is derived from an EMBL/GenBank/DDBJ whole genome shotgun (WGS) entry which is preliminary data.</text>
</comment>
<evidence type="ECO:0000256" key="1">
    <source>
        <dbReference type="SAM" id="MobiDB-lite"/>
    </source>
</evidence>
<evidence type="ECO:0000313" key="2">
    <source>
        <dbReference type="EMBL" id="KAJ8767593.1"/>
    </source>
</evidence>
<reference evidence="2 3" key="1">
    <citation type="submission" date="2021-09" db="EMBL/GenBank/DDBJ databases">
        <title>Genomic insights and catalytic innovation underlie evolution of tropane alkaloids biosynthesis.</title>
        <authorList>
            <person name="Wang Y.-J."/>
            <person name="Tian T."/>
            <person name="Huang J.-P."/>
            <person name="Huang S.-X."/>
        </authorList>
    </citation>
    <scope>NUCLEOTIDE SEQUENCE [LARGE SCALE GENOMIC DNA]</scope>
    <source>
        <strain evidence="2">KIB-2018</strain>
        <tissue evidence="2">Leaf</tissue>
    </source>
</reference>
<protein>
    <submittedName>
        <fullName evidence="2">Uncharacterized protein</fullName>
    </submittedName>
</protein>
<dbReference type="Proteomes" id="UP001159364">
    <property type="component" value="Linkage Group LG04"/>
</dbReference>
<sequence>MNLIGRPLLAFLVLSVAATLVLKFSSPLFIFSLFNAIILFIVLGNHRPSGDEVEEFFQYSSQSSFADDYGDYVKDDNGGSDMEDDNEDRSEFDGSDGYDEDDDDDGSEGEVGWEDDEEPDENLESRIEDFIAKVIKGWREEWLMDNLHNE</sequence>
<feature type="compositionally biased region" description="Acidic residues" evidence="1">
    <location>
        <begin position="81"/>
        <end position="122"/>
    </location>
</feature>
<feature type="region of interest" description="Disordered" evidence="1">
    <location>
        <begin position="66"/>
        <end position="126"/>
    </location>
</feature>